<gene>
    <name evidence="1" type="ORF">B9Z65_4100</name>
</gene>
<name>A0A2P7Z1U9_9PEZI</name>
<accession>A0A2P7Z1U9</accession>
<dbReference type="Proteomes" id="UP000243723">
    <property type="component" value="Unassembled WGS sequence"/>
</dbReference>
<evidence type="ECO:0000313" key="2">
    <source>
        <dbReference type="Proteomes" id="UP000243723"/>
    </source>
</evidence>
<dbReference type="OrthoDB" id="275936at2759"/>
<reference evidence="1 2" key="1">
    <citation type="submission" date="2017-05" db="EMBL/GenBank/DDBJ databases">
        <title>Draft genome sequence of Elsinoe australis.</title>
        <authorList>
            <person name="Cheng Q."/>
        </authorList>
    </citation>
    <scope>NUCLEOTIDE SEQUENCE [LARGE SCALE GENOMIC DNA]</scope>
    <source>
        <strain evidence="1 2">NL1</strain>
    </source>
</reference>
<comment type="caution">
    <text evidence="1">The sequence shown here is derived from an EMBL/GenBank/DDBJ whole genome shotgun (WGS) entry which is preliminary data.</text>
</comment>
<dbReference type="InterPro" id="IPR038781">
    <property type="entry name" value="C365.16-ike"/>
</dbReference>
<dbReference type="PANTHER" id="PTHR37845:SF1">
    <property type="entry name" value="SEQUENCE ORPHAN"/>
    <property type="match status" value="1"/>
</dbReference>
<evidence type="ECO:0000313" key="1">
    <source>
        <dbReference type="EMBL" id="PSK42186.1"/>
    </source>
</evidence>
<dbReference type="AlphaFoldDB" id="A0A2P7Z1U9"/>
<protein>
    <recommendedName>
        <fullName evidence="3">Sequence orphan</fullName>
    </recommendedName>
</protein>
<proteinExistence type="predicted"/>
<organism evidence="1 2">
    <name type="scientific">Elsinoe australis</name>
    <dbReference type="NCBI Taxonomy" id="40998"/>
    <lineage>
        <taxon>Eukaryota</taxon>
        <taxon>Fungi</taxon>
        <taxon>Dikarya</taxon>
        <taxon>Ascomycota</taxon>
        <taxon>Pezizomycotina</taxon>
        <taxon>Dothideomycetes</taxon>
        <taxon>Dothideomycetidae</taxon>
        <taxon>Myriangiales</taxon>
        <taxon>Elsinoaceae</taxon>
        <taxon>Elsinoe</taxon>
    </lineage>
</organism>
<dbReference type="EMBL" id="NHZQ01000335">
    <property type="protein sequence ID" value="PSK42186.1"/>
    <property type="molecule type" value="Genomic_DNA"/>
</dbReference>
<dbReference type="GO" id="GO:0005739">
    <property type="term" value="C:mitochondrion"/>
    <property type="evidence" value="ECO:0007669"/>
    <property type="project" value="TreeGrafter"/>
</dbReference>
<dbReference type="STRING" id="40998.A0A2P7Z1U9"/>
<keyword evidence="2" id="KW-1185">Reference proteome</keyword>
<evidence type="ECO:0008006" key="3">
    <source>
        <dbReference type="Google" id="ProtNLM"/>
    </source>
</evidence>
<sequence>MESTNLLEKTTERNSGAITARRLVVDGTSALVAGMTVAPAVSIIDRAVTESVSGRATLLGSVQSSLYTMVLRPHRFFIARPFAIMLFLYSSTYLSANTVDTASSIMNNKPADTVTSGLPKFLAVSAVNLNLSLFKDVQYAKMFGTTAPTALPRASYGIFIVRDCMTLFASFNVPQMIAPRLPPSVDGYISRLSAAQVATPVMMQIFGTPLHLLGLDL</sequence>
<dbReference type="PANTHER" id="PTHR37845">
    <property type="entry name" value="SEQUENCE ORPHAN"/>
    <property type="match status" value="1"/>
</dbReference>